<dbReference type="InterPro" id="IPR035979">
    <property type="entry name" value="RBD_domain_sf"/>
</dbReference>
<feature type="coiled-coil region" evidence="2">
    <location>
        <begin position="499"/>
        <end position="533"/>
    </location>
</feature>
<dbReference type="SUPFAM" id="SSF54928">
    <property type="entry name" value="RNA-binding domain, RBD"/>
    <property type="match status" value="2"/>
</dbReference>
<feature type="compositionally biased region" description="Basic residues" evidence="3">
    <location>
        <begin position="1116"/>
        <end position="1138"/>
    </location>
</feature>
<evidence type="ECO:0000256" key="1">
    <source>
        <dbReference type="PROSITE-ProRule" id="PRU00176"/>
    </source>
</evidence>
<feature type="compositionally biased region" description="Polar residues" evidence="3">
    <location>
        <begin position="1239"/>
        <end position="1248"/>
    </location>
</feature>
<feature type="compositionally biased region" description="Low complexity" evidence="3">
    <location>
        <begin position="865"/>
        <end position="877"/>
    </location>
</feature>
<name>A0A7J6G0R6_CANSA</name>
<dbReference type="PANTHER" id="PTHR45287:SF3">
    <property type="entry name" value="PROTEIN, PUTATIVE-RELATED"/>
    <property type="match status" value="1"/>
</dbReference>
<evidence type="ECO:0000259" key="4">
    <source>
        <dbReference type="PROSITE" id="PS50102"/>
    </source>
</evidence>
<evidence type="ECO:0000313" key="5">
    <source>
        <dbReference type="EMBL" id="KAF4376437.1"/>
    </source>
</evidence>
<keyword evidence="1" id="KW-0694">RNA-binding</keyword>
<proteinExistence type="predicted"/>
<evidence type="ECO:0000256" key="3">
    <source>
        <dbReference type="SAM" id="MobiDB-lite"/>
    </source>
</evidence>
<gene>
    <name evidence="5" type="ORF">G4B88_000125</name>
</gene>
<feature type="coiled-coil region" evidence="2">
    <location>
        <begin position="1"/>
        <end position="70"/>
    </location>
</feature>
<dbReference type="PANTHER" id="PTHR45287">
    <property type="entry name" value="OS03G0691500 PROTEIN"/>
    <property type="match status" value="1"/>
</dbReference>
<keyword evidence="6" id="KW-1185">Reference proteome</keyword>
<dbReference type="InterPro" id="IPR040262">
    <property type="entry name" value="At4g38062-like"/>
</dbReference>
<dbReference type="SMART" id="SM00360">
    <property type="entry name" value="RRM"/>
    <property type="match status" value="2"/>
</dbReference>
<sequence length="1319" mass="149233">MEDVFSELDSVKDELKKLKAEYKIKTELSECLKKVHNEQLLKFEEAKKLIEKQSQELKDKCEEVAEAKELSKKLESCLQEKDLSLRHLGSLNEKAKYDFEQKLRTLEGENRDLVSCLDEMTARNREFEKDVYASRNKIEAFKKLLLDKEKKCIEAQQMAKESREESKRKSLEVRVSDYELRFENAFVQVQEENLEIQRMTAQRNEEIAMLRTTLAAKETFAKEVEFKTVHLERMNEELAESLKELQEAQIRNAGTTTSGKMHNKLRHLEQVHAICSEKLKAKEVEWLSEMEKIKGNVISCKSELKYKDEQIKKLQMELESCSTTQLLNEEIQIILAFFKSEISEAYSKIYDMKDEMKLFNKEKAQLDMSCSALEDVHPKFEEEQKNVEGLAERVDSLEHIEQPPFLKDEELERHKKFVEECCVSQLHLKNHCIQMESCLNNDPQNLCEALTMENAQPNADIDEVTQSDAFGEEEEEVYRQMMNCLLVQDEMTDMYKRESERLTRIFQEKDMKLKDLQQQVELLETKLAAEAEKMAACLQDNENQAQVAKEESIGRENLLKQEFRRELEAATVARLDAERVLFKVTNEKDDAIKNLKLLEASLEQDFTNLAASFFSDAVENQVKIDVLIEALEKGNVTDISTEDKDKESLMDKQRSLEQLCKQLEFDKEVLHQDIMKLSTEKENLMVYAQKICDSVGQLSNEDVEMMKVLGNMLPMSNEEIPTEMYSIVPDESCEITGENATTKKLESSSNERSPLKEKRKLRPSEPETSKAPEPQPEQPQSTDPPHGDPQLQAEEEDPTQCVPIQEEEEPQQMVVDESKEDQEEQQEEEEEVDEELQEQVVEEEEEEDREHDEGQNETLNGDVSAEGVGNEGAENEANGGGNETGLDDDDEPLEKLLEPFSKEQLHSLVKQAADKYPDFIECVRDLADADPAHRKIFVHGLGWDTTAETLISEFSKYGEIEDCKAVTDRVSGKSKGYAFILFKRRIGAKRALKEPQKKIGSRTTSCQLASAGPVPAPPPVVSSVSEYTQRKIFVSNVSADVDPQKLLEYFKQFGDVEEGPLGLDRHTGKPKGFALFVYRSVESAKRALEEPHKNFEGLTLHCQKAIDGPKQSGKPFHQHQHQHQHHQTQHQHQHHPHHQQYYPRKEKNKYSTGGTGPGHLMAPSAPAPAVGFNPGVAGQQALNPALGQALSALLATQGGGLGIGNLLGGIGGPPVNQPGPPGGYANQAAGGYGNQQVMQGGYQNPQMGQGSGRPHPGPGAPYMVSKEEYPTKMYSIVPDESCDSTGENATITSSSATTKKLESSSNERSPLKEVNQRQI</sequence>
<dbReference type="Proteomes" id="UP000583929">
    <property type="component" value="Unassembled WGS sequence"/>
</dbReference>
<keyword evidence="2" id="KW-0175">Coiled coil</keyword>
<feature type="compositionally biased region" description="Low complexity" evidence="3">
    <location>
        <begin position="1289"/>
        <end position="1298"/>
    </location>
</feature>
<feature type="domain" description="RRM" evidence="4">
    <location>
        <begin position="934"/>
        <end position="1011"/>
    </location>
</feature>
<dbReference type="GO" id="GO:0003723">
    <property type="term" value="F:RNA binding"/>
    <property type="evidence" value="ECO:0007669"/>
    <property type="project" value="UniProtKB-UniRule"/>
</dbReference>
<dbReference type="InterPro" id="IPR012677">
    <property type="entry name" value="Nucleotide-bd_a/b_plait_sf"/>
</dbReference>
<feature type="region of interest" description="Disordered" evidence="3">
    <location>
        <begin position="1106"/>
        <end position="1166"/>
    </location>
</feature>
<feature type="compositionally biased region" description="Basic and acidic residues" evidence="3">
    <location>
        <begin position="1309"/>
        <end position="1319"/>
    </location>
</feature>
<dbReference type="Pfam" id="PF00076">
    <property type="entry name" value="RRM_1"/>
    <property type="match status" value="2"/>
</dbReference>
<accession>A0A7J6G0R6</accession>
<dbReference type="InterPro" id="IPR000504">
    <property type="entry name" value="RRM_dom"/>
</dbReference>
<organism evidence="5 6">
    <name type="scientific">Cannabis sativa</name>
    <name type="common">Hemp</name>
    <name type="synonym">Marijuana</name>
    <dbReference type="NCBI Taxonomy" id="3483"/>
    <lineage>
        <taxon>Eukaryota</taxon>
        <taxon>Viridiplantae</taxon>
        <taxon>Streptophyta</taxon>
        <taxon>Embryophyta</taxon>
        <taxon>Tracheophyta</taxon>
        <taxon>Spermatophyta</taxon>
        <taxon>Magnoliopsida</taxon>
        <taxon>eudicotyledons</taxon>
        <taxon>Gunneridae</taxon>
        <taxon>Pentapetalae</taxon>
        <taxon>rosids</taxon>
        <taxon>fabids</taxon>
        <taxon>Rosales</taxon>
        <taxon>Cannabaceae</taxon>
        <taxon>Cannabis</taxon>
    </lineage>
</organism>
<feature type="domain" description="RRM" evidence="4">
    <location>
        <begin position="1030"/>
        <end position="1116"/>
    </location>
</feature>
<dbReference type="EMBL" id="JAATIQ010000154">
    <property type="protein sequence ID" value="KAF4376437.1"/>
    <property type="molecule type" value="Genomic_DNA"/>
</dbReference>
<feature type="region of interest" description="Disordered" evidence="3">
    <location>
        <begin position="737"/>
        <end position="890"/>
    </location>
</feature>
<protein>
    <recommendedName>
        <fullName evidence="4">RRM domain-containing protein</fullName>
    </recommendedName>
</protein>
<feature type="region of interest" description="Disordered" evidence="3">
    <location>
        <begin position="1277"/>
        <end position="1319"/>
    </location>
</feature>
<reference evidence="5 6" key="1">
    <citation type="journal article" date="2020" name="bioRxiv">
        <title>Sequence and annotation of 42 cannabis genomes reveals extensive copy number variation in cannabinoid synthesis and pathogen resistance genes.</title>
        <authorList>
            <person name="Mckernan K.J."/>
            <person name="Helbert Y."/>
            <person name="Kane L.T."/>
            <person name="Ebling H."/>
            <person name="Zhang L."/>
            <person name="Liu B."/>
            <person name="Eaton Z."/>
            <person name="Mclaughlin S."/>
            <person name="Kingan S."/>
            <person name="Baybayan P."/>
            <person name="Concepcion G."/>
            <person name="Jordan M."/>
            <person name="Riva A."/>
            <person name="Barbazuk W."/>
            <person name="Harkins T."/>
        </authorList>
    </citation>
    <scope>NUCLEOTIDE SEQUENCE [LARGE SCALE GENOMIC DNA]</scope>
    <source>
        <strain evidence="6">cv. Jamaican Lion 4</strain>
        <tissue evidence="5">Leaf</tissue>
    </source>
</reference>
<evidence type="ECO:0000313" key="6">
    <source>
        <dbReference type="Proteomes" id="UP000583929"/>
    </source>
</evidence>
<comment type="caution">
    <text evidence="5">The sequence shown here is derived from an EMBL/GenBank/DDBJ whole genome shotgun (WGS) entry which is preliminary data.</text>
</comment>
<dbReference type="Gene3D" id="3.30.70.330">
    <property type="match status" value="2"/>
</dbReference>
<feature type="compositionally biased region" description="Acidic residues" evidence="3">
    <location>
        <begin position="818"/>
        <end position="850"/>
    </location>
</feature>
<dbReference type="PROSITE" id="PS50102">
    <property type="entry name" value="RRM"/>
    <property type="match status" value="2"/>
</dbReference>
<evidence type="ECO:0000256" key="2">
    <source>
        <dbReference type="SAM" id="Coils"/>
    </source>
</evidence>
<feature type="region of interest" description="Disordered" evidence="3">
    <location>
        <begin position="1239"/>
        <end position="1264"/>
    </location>
</feature>